<sequence length="878" mass="97843">MSGSTRQGGPRSIDTGRPGSPGQSMQAPRGPALIDAYRRDGSSTMPSPRADGPVLLDLKDPLQVHLMTETALFDSREYQILSEEEVDHLKKMIQTTNQRIEQTRSNLAVQTKYRDAAVSMSKLYSPPRSVGGRGSPVDVRHSASSQDAEEADAERRAVQQRCEELASELFLLEKRVMDGRRRLLEHTAGILQLTHSKSKKPGTKAQLVNGVPPSPESMHTATHGRNSIELAPDDFFLFNEGSLYQSFDQLDALVEGAGGKPIEPPVRSPIREQQRQLTFESERLRSENDDLRTQMEQLIHELGAIRDESADQFQLITNTERQLEAFNNQLRTILNKTDPERGSGLGAPPSNQGKRGSMLENHLQYLDGGLSALDEASSHNSGAADKMRQISAQVQQILRGSDASHPDPPESAEGLDEQVQYLQDSLRRVQGEIERAANSSQSTSADRQKSEQSDAVLSGLWDIIQSGLADVREKKQERRRDRQDRGLEVDEDDMSDGESFDPNETYSLQAFSNKVQWLYSRAISLQDQKAVLKRQIKQQRELNSKSDSEKDEALRQKAEEVEESKSAQLVAEKELASVRMELSQTMGELDDLQKSRGEESDAIDQARTILKERNARIASLESSSKEVSTRLAQTEAELEQIGAQLDEAEEAKAAAEKALNDKEAQMKAKEAELEQMTGLYAELKLEATMARAELEAAYGSRSERAAEIAALHDTSQISKVQQRTQTLEQELKATAKDLADVVAQSLEAEKKIGTLEADLDRALAEKSRLKDELEAELSETKQQIEQRLEAEVARLQKDRQELQEALDQERFRANGPLSPGGSRGTSHLTESYRSGLRAERKKYEEQLKAEQALRRKIEDELRALKKAQGPGKSPLSPR</sequence>
<protein>
    <submittedName>
        <fullName evidence="5">Up-regulated during septation-domain-containing protein</fullName>
    </submittedName>
</protein>
<dbReference type="Proteomes" id="UP000756346">
    <property type="component" value="Unassembled WGS sequence"/>
</dbReference>
<feature type="domain" description="Up-regulated during septation protein 1" evidence="3">
    <location>
        <begin position="64"/>
        <end position="194"/>
    </location>
</feature>
<evidence type="ECO:0000313" key="6">
    <source>
        <dbReference type="Proteomes" id="UP000756346"/>
    </source>
</evidence>
<dbReference type="Pfam" id="PF15456">
    <property type="entry name" value="Uds1"/>
    <property type="match status" value="1"/>
</dbReference>
<feature type="region of interest" description="Disordered" evidence="2">
    <location>
        <begin position="335"/>
        <end position="356"/>
    </location>
</feature>
<gene>
    <name evidence="5" type="ORF">B0I36DRAFT_29728</name>
</gene>
<feature type="domain" description="DUF7801" evidence="4">
    <location>
        <begin position="660"/>
        <end position="813"/>
    </location>
</feature>
<accession>A0A9P9BL08</accession>
<keyword evidence="1" id="KW-0175">Coiled coil</keyword>
<organism evidence="5 6">
    <name type="scientific">Microdochium trichocladiopsis</name>
    <dbReference type="NCBI Taxonomy" id="1682393"/>
    <lineage>
        <taxon>Eukaryota</taxon>
        <taxon>Fungi</taxon>
        <taxon>Dikarya</taxon>
        <taxon>Ascomycota</taxon>
        <taxon>Pezizomycotina</taxon>
        <taxon>Sordariomycetes</taxon>
        <taxon>Xylariomycetidae</taxon>
        <taxon>Xylariales</taxon>
        <taxon>Microdochiaceae</taxon>
        <taxon>Microdochium</taxon>
    </lineage>
</organism>
<feature type="region of interest" description="Disordered" evidence="2">
    <location>
        <begin position="805"/>
        <end position="840"/>
    </location>
</feature>
<name>A0A9P9BL08_9PEZI</name>
<dbReference type="GeneID" id="70181464"/>
<feature type="region of interest" description="Disordered" evidence="2">
    <location>
        <begin position="538"/>
        <end position="568"/>
    </location>
</feature>
<feature type="region of interest" description="Disordered" evidence="2">
    <location>
        <begin position="471"/>
        <end position="504"/>
    </location>
</feature>
<feature type="region of interest" description="Disordered" evidence="2">
    <location>
        <begin position="124"/>
        <end position="156"/>
    </location>
</feature>
<evidence type="ECO:0000259" key="4">
    <source>
        <dbReference type="Pfam" id="PF25078"/>
    </source>
</evidence>
<dbReference type="RefSeq" id="XP_046007378.1">
    <property type="nucleotide sequence ID" value="XM_046151918.1"/>
</dbReference>
<comment type="caution">
    <text evidence="5">The sequence shown here is derived from an EMBL/GenBank/DDBJ whole genome shotgun (WGS) entry which is preliminary data.</text>
</comment>
<dbReference type="PANTHER" id="PTHR23159:SF31">
    <property type="entry name" value="CENTROSOME-ASSOCIATED PROTEIN CEP250 ISOFORM X1"/>
    <property type="match status" value="1"/>
</dbReference>
<feature type="compositionally biased region" description="Acidic residues" evidence="2">
    <location>
        <begin position="489"/>
        <end position="501"/>
    </location>
</feature>
<dbReference type="Pfam" id="PF25078">
    <property type="entry name" value="DUF7801"/>
    <property type="match status" value="1"/>
</dbReference>
<dbReference type="OrthoDB" id="5569911at2759"/>
<reference evidence="5" key="1">
    <citation type="journal article" date="2021" name="Nat. Commun.">
        <title>Genetic determinants of endophytism in the Arabidopsis root mycobiome.</title>
        <authorList>
            <person name="Mesny F."/>
            <person name="Miyauchi S."/>
            <person name="Thiergart T."/>
            <person name="Pickel B."/>
            <person name="Atanasova L."/>
            <person name="Karlsson M."/>
            <person name="Huettel B."/>
            <person name="Barry K.W."/>
            <person name="Haridas S."/>
            <person name="Chen C."/>
            <person name="Bauer D."/>
            <person name="Andreopoulos W."/>
            <person name="Pangilinan J."/>
            <person name="LaButti K."/>
            <person name="Riley R."/>
            <person name="Lipzen A."/>
            <person name="Clum A."/>
            <person name="Drula E."/>
            <person name="Henrissat B."/>
            <person name="Kohler A."/>
            <person name="Grigoriev I.V."/>
            <person name="Martin F.M."/>
            <person name="Hacquard S."/>
        </authorList>
    </citation>
    <scope>NUCLEOTIDE SEQUENCE</scope>
    <source>
        <strain evidence="5">MPI-CAGE-CH-0230</strain>
    </source>
</reference>
<dbReference type="EMBL" id="JAGTJQ010000010">
    <property type="protein sequence ID" value="KAH7021177.1"/>
    <property type="molecule type" value="Genomic_DNA"/>
</dbReference>
<proteinExistence type="predicted"/>
<keyword evidence="6" id="KW-1185">Reference proteome</keyword>
<dbReference type="PANTHER" id="PTHR23159">
    <property type="entry name" value="CENTROSOMAL PROTEIN 2"/>
    <property type="match status" value="1"/>
</dbReference>
<evidence type="ECO:0000313" key="5">
    <source>
        <dbReference type="EMBL" id="KAH7021177.1"/>
    </source>
</evidence>
<feature type="region of interest" description="Disordered" evidence="2">
    <location>
        <begin position="1"/>
        <end position="54"/>
    </location>
</feature>
<dbReference type="InterPro" id="IPR029191">
    <property type="entry name" value="Uds1"/>
</dbReference>
<feature type="coiled-coil region" evidence="1">
    <location>
        <begin position="617"/>
        <end position="693"/>
    </location>
</feature>
<evidence type="ECO:0000259" key="3">
    <source>
        <dbReference type="Pfam" id="PF15456"/>
    </source>
</evidence>
<feature type="region of interest" description="Disordered" evidence="2">
    <location>
        <begin position="433"/>
        <end position="453"/>
    </location>
</feature>
<dbReference type="AlphaFoldDB" id="A0A9P9BL08"/>
<dbReference type="InterPro" id="IPR056703">
    <property type="entry name" value="DUF7801"/>
</dbReference>
<evidence type="ECO:0000256" key="2">
    <source>
        <dbReference type="SAM" id="MobiDB-lite"/>
    </source>
</evidence>
<evidence type="ECO:0000256" key="1">
    <source>
        <dbReference type="SAM" id="Coils"/>
    </source>
</evidence>
<feature type="compositionally biased region" description="Basic and acidic residues" evidence="2">
    <location>
        <begin position="471"/>
        <end position="488"/>
    </location>
</feature>